<sequence length="133" mass="14614">GRFVRSLLKRRPVKPFGQIPGVLSATVEFPLGCQPDPASSTCHCQTKLALRIPVVTDRCPPLEEHSASGLPNSIRSATTPSWSLHGSCRPPQQKTSKSLPMARNFLRHARQDSHVPRFFSDFLPDCVTATLLA</sequence>
<feature type="non-terminal residue" evidence="1">
    <location>
        <position position="1"/>
    </location>
</feature>
<reference evidence="1 2" key="1">
    <citation type="submission" date="2016-09" db="EMBL/GenBank/DDBJ databases">
        <authorList>
            <person name="Capua I."/>
            <person name="De Benedictis P."/>
            <person name="Joannis T."/>
            <person name="Lombin L.H."/>
            <person name="Cattoli G."/>
        </authorList>
    </citation>
    <scope>NUCLEOTIDE SEQUENCE [LARGE SCALE GENOMIC DNA]</scope>
    <source>
        <strain evidence="1 2">IMI 309357</strain>
    </source>
</reference>
<dbReference type="OrthoDB" id="10462407at2759"/>
<comment type="caution">
    <text evidence="1">The sequence shown here is derived from an EMBL/GenBank/DDBJ whole genome shotgun (WGS) entry which is preliminary data.</text>
</comment>
<protein>
    <submittedName>
        <fullName evidence="1">Uncharacterized protein</fullName>
    </submittedName>
</protein>
<keyword evidence="2" id="KW-1185">Reference proteome</keyword>
<dbReference type="GeneID" id="34563031"/>
<name>A0A1G4B0B2_9PEZI</name>
<dbReference type="EMBL" id="MJBS01000093">
    <property type="protein sequence ID" value="OHE94785.1"/>
    <property type="molecule type" value="Genomic_DNA"/>
</dbReference>
<organism evidence="1 2">
    <name type="scientific">Colletotrichum orchidophilum</name>
    <dbReference type="NCBI Taxonomy" id="1209926"/>
    <lineage>
        <taxon>Eukaryota</taxon>
        <taxon>Fungi</taxon>
        <taxon>Dikarya</taxon>
        <taxon>Ascomycota</taxon>
        <taxon>Pezizomycotina</taxon>
        <taxon>Sordariomycetes</taxon>
        <taxon>Hypocreomycetidae</taxon>
        <taxon>Glomerellales</taxon>
        <taxon>Glomerellaceae</taxon>
        <taxon>Colletotrichum</taxon>
    </lineage>
</organism>
<evidence type="ECO:0000313" key="1">
    <source>
        <dbReference type="EMBL" id="OHE94785.1"/>
    </source>
</evidence>
<gene>
    <name evidence="1" type="ORF">CORC01_09892</name>
</gene>
<dbReference type="Proteomes" id="UP000176998">
    <property type="component" value="Unassembled WGS sequence"/>
</dbReference>
<dbReference type="AlphaFoldDB" id="A0A1G4B0B2"/>
<dbReference type="RefSeq" id="XP_022471947.1">
    <property type="nucleotide sequence ID" value="XM_022621521.1"/>
</dbReference>
<proteinExistence type="predicted"/>
<accession>A0A1G4B0B2</accession>
<evidence type="ECO:0000313" key="2">
    <source>
        <dbReference type="Proteomes" id="UP000176998"/>
    </source>
</evidence>